<organism evidence="1">
    <name type="scientific">uncultured Caudovirales phage</name>
    <dbReference type="NCBI Taxonomy" id="2100421"/>
    <lineage>
        <taxon>Viruses</taxon>
        <taxon>Duplodnaviria</taxon>
        <taxon>Heunggongvirae</taxon>
        <taxon>Uroviricota</taxon>
        <taxon>Caudoviricetes</taxon>
        <taxon>Peduoviridae</taxon>
        <taxon>Maltschvirus</taxon>
        <taxon>Maltschvirus maltsch</taxon>
    </lineage>
</organism>
<proteinExistence type="predicted"/>
<reference evidence="1" key="1">
    <citation type="submission" date="2020-05" db="EMBL/GenBank/DDBJ databases">
        <authorList>
            <person name="Chiriac C."/>
            <person name="Salcher M."/>
            <person name="Ghai R."/>
            <person name="Kavagutti S V."/>
        </authorList>
    </citation>
    <scope>NUCLEOTIDE SEQUENCE</scope>
</reference>
<name>A0A6J5SNN9_9CAUD</name>
<sequence>MATNIVHNTGTNFTLYYNILNYFKTIMQNHPSIAVVTQGDIAQFDYKQYPEYPIGNVLITDLTFGTSITTYQIQLTVADKIKNKNNESSGSVNALTIPYFGVNDVVDIHANTAAIINDLTAYTQRGVAGFEINGDIDLKAFSDEFNNGLAGWVATFELTTHNDKNRCLFFLINPEGAGTIIQNCDTGDLYRAVLAESGSIGQVFATSFQPFFNQATTNYSSIGCYTIVGEFTGEDRIDYVNLPILAFPYTNFGDCTYCKLWTTPQIWGTTPQNWNSGSNAAFRWWGTD</sequence>
<protein>
    <submittedName>
        <fullName evidence="1">Uncharacterized protein</fullName>
    </submittedName>
</protein>
<gene>
    <name evidence="1" type="ORF">UFOVP1475_30</name>
</gene>
<dbReference type="EMBL" id="LR797423">
    <property type="protein sequence ID" value="CAB4215578.1"/>
    <property type="molecule type" value="Genomic_DNA"/>
</dbReference>
<accession>A0A6J5SNN9</accession>
<evidence type="ECO:0000313" key="1">
    <source>
        <dbReference type="EMBL" id="CAB4215578.1"/>
    </source>
</evidence>